<feature type="region of interest" description="Disordered" evidence="2">
    <location>
        <begin position="263"/>
        <end position="282"/>
    </location>
</feature>
<dbReference type="GO" id="GO:0004672">
    <property type="term" value="F:protein kinase activity"/>
    <property type="evidence" value="ECO:0007669"/>
    <property type="project" value="TreeGrafter"/>
</dbReference>
<evidence type="ECO:0000313" key="5">
    <source>
        <dbReference type="Proteomes" id="UP000198287"/>
    </source>
</evidence>
<dbReference type="GO" id="GO:0007094">
    <property type="term" value="P:mitotic spindle assembly checkpoint signaling"/>
    <property type="evidence" value="ECO:0007669"/>
    <property type="project" value="InterPro"/>
</dbReference>
<dbReference type="SMART" id="SM00777">
    <property type="entry name" value="Mad3_BUB1_I"/>
    <property type="match status" value="1"/>
</dbReference>
<dbReference type="OMA" id="ANACELE"/>
<dbReference type="Pfam" id="PF08311">
    <property type="entry name" value="Mad3_BUB1_I"/>
    <property type="match status" value="1"/>
</dbReference>
<dbReference type="EMBL" id="LNIX01000002">
    <property type="protein sequence ID" value="OXA60910.1"/>
    <property type="molecule type" value="Genomic_DNA"/>
</dbReference>
<proteinExistence type="predicted"/>
<feature type="compositionally biased region" description="Low complexity" evidence="2">
    <location>
        <begin position="1009"/>
        <end position="1026"/>
    </location>
</feature>
<comment type="caution">
    <text evidence="4">The sequence shown here is derived from an EMBL/GenBank/DDBJ whole genome shotgun (WGS) entry which is preliminary data.</text>
</comment>
<accession>A0A226EUK8</accession>
<feature type="compositionally biased region" description="Polar residues" evidence="2">
    <location>
        <begin position="585"/>
        <end position="594"/>
    </location>
</feature>
<gene>
    <name evidence="4" type="ORF">Fcan01_05323</name>
</gene>
<name>A0A226EUK8_FOLCA</name>
<feature type="region of interest" description="Disordered" evidence="2">
    <location>
        <begin position="851"/>
        <end position="885"/>
    </location>
</feature>
<dbReference type="Gene3D" id="1.25.40.430">
    <property type="match status" value="1"/>
</dbReference>
<feature type="coiled-coil region" evidence="1">
    <location>
        <begin position="435"/>
        <end position="536"/>
    </location>
</feature>
<dbReference type="AlphaFoldDB" id="A0A226EUK8"/>
<evidence type="ECO:0000256" key="1">
    <source>
        <dbReference type="SAM" id="Coils"/>
    </source>
</evidence>
<dbReference type="Proteomes" id="UP000198287">
    <property type="component" value="Unassembled WGS sequence"/>
</dbReference>
<dbReference type="PANTHER" id="PTHR14030">
    <property type="entry name" value="MITOTIC CHECKPOINT SERINE/THREONINE-PROTEIN KINASE BUB1"/>
    <property type="match status" value="1"/>
</dbReference>
<dbReference type="InterPro" id="IPR013212">
    <property type="entry name" value="Mad3/Bub1_I"/>
</dbReference>
<feature type="compositionally biased region" description="Low complexity" evidence="2">
    <location>
        <begin position="569"/>
        <end position="584"/>
    </location>
</feature>
<protein>
    <submittedName>
        <fullName evidence="4">Mitotic spindle checkpoint protein BUBR1</fullName>
    </submittedName>
</protein>
<evidence type="ECO:0000256" key="2">
    <source>
        <dbReference type="SAM" id="MobiDB-lite"/>
    </source>
</evidence>
<feature type="domain" description="BUB1 N-terminal" evidence="3">
    <location>
        <begin position="49"/>
        <end position="213"/>
    </location>
</feature>
<evidence type="ECO:0000313" key="4">
    <source>
        <dbReference type="EMBL" id="OXA60910.1"/>
    </source>
</evidence>
<reference evidence="4 5" key="1">
    <citation type="submission" date="2015-12" db="EMBL/GenBank/DDBJ databases">
        <title>The genome of Folsomia candida.</title>
        <authorList>
            <person name="Faddeeva A."/>
            <person name="Derks M.F."/>
            <person name="Anvar Y."/>
            <person name="Smit S."/>
            <person name="Van Straalen N."/>
            <person name="Roelofs D."/>
        </authorList>
    </citation>
    <scope>NUCLEOTIDE SEQUENCE [LARGE SCALE GENOMIC DNA]</scope>
    <source>
        <strain evidence="4 5">VU population</strain>
        <tissue evidence="4">Whole body</tissue>
    </source>
</reference>
<feature type="region of interest" description="Disordered" evidence="2">
    <location>
        <begin position="565"/>
        <end position="594"/>
    </location>
</feature>
<feature type="region of interest" description="Disordered" evidence="2">
    <location>
        <begin position="742"/>
        <end position="761"/>
    </location>
</feature>
<keyword evidence="1" id="KW-0175">Coiled coil</keyword>
<dbReference type="GO" id="GO:0032991">
    <property type="term" value="C:protein-containing complex"/>
    <property type="evidence" value="ECO:0007669"/>
    <property type="project" value="UniProtKB-ARBA"/>
</dbReference>
<organism evidence="4 5">
    <name type="scientific">Folsomia candida</name>
    <name type="common">Springtail</name>
    <dbReference type="NCBI Taxonomy" id="158441"/>
    <lineage>
        <taxon>Eukaryota</taxon>
        <taxon>Metazoa</taxon>
        <taxon>Ecdysozoa</taxon>
        <taxon>Arthropoda</taxon>
        <taxon>Hexapoda</taxon>
        <taxon>Collembola</taxon>
        <taxon>Entomobryomorpha</taxon>
        <taxon>Isotomoidea</taxon>
        <taxon>Isotomidae</taxon>
        <taxon>Proisotominae</taxon>
        <taxon>Folsomia</taxon>
    </lineage>
</organism>
<dbReference type="PANTHER" id="PTHR14030:SF4">
    <property type="entry name" value="BUB1 KINASE, ISOFORM A-RELATED"/>
    <property type="match status" value="1"/>
</dbReference>
<keyword evidence="5" id="KW-1185">Reference proteome</keyword>
<sequence>MESSGWELHKENIQPLCSGRNISLLKQSLDTSKSMADHEQDIEQQLSELESNVQNYSGDDPIEPYLALIRFLEHQCVHTITWKKSLSNARMECYKKFYDNSLYKNDKRYVEAIVKCLNDAVPDTSSRLNLLLVALNKKEIGTSVSQMYIVIADHQESLGMKNEARQTMKRGITKDAQPIEKLQEAISELEFRIARDLAKSMNVGPQPSSNRNFGSSVPVHGEKNDAPVFRNDLKPAIPVMERQASISKLHHQVTSKSNLPLYQTETENDHPTGTPSSSSSVGFNIVEQVVGPKFDKENHQKPSKWNKPNVVVETDSPEMREFEAPREKIAIYTEDSVDDKPTRPMIVQEGILKERKPCSVLGPELQSTSSLALAGTLNNKQSVIADVNGTVDVLSTIELAPMIIPNACLKFSRSMLSSGRPASFEHRKRNAWLKSNQDREIIARLKNDRMQLEEKLIKVERDFEQLCEVEQSLRENFETELKQKAIKEAQWEQQRYSYNDTILRLTTECSELKDYVQQLELHQKEFMNILEEAKTRHWQELEKLKANHASQIKELTLQLQQQSAPYQASTTTTNNITTECNSNSAGDRQYSSSSNENECTYIKATQQQQQQQMSHYSSMAVPSDKLMNATGMSYMESFMAPPSHADQTCNNFVEISINRDPSFNASVRMSGATTVYGWNEKTRFCRNTSDDVDEDSPLTRDTDIRMRDSNATKNDTAPSFGAVMLPPPSVSKKFVLYESISDSNPSSKLKKPDNPQSEKPQGIDFRYLSENIAPPPHPVKEIDQKRSDNYVLNRRSTSVSARIAEIEAISNAADVLEEIRPIRHSRATSQENLATDFVGQTFVHPAAPRRNMLPLTGKKDGKFDDDADDEEPPFEPYVGRSRPSVYEPYRPPELPFDTSNLTSALQLGPPPLLNSTPERFSGGTRRLHSDGMFAGNYVHTQRIPSMTIGEIDGPMSPENEARRIRESMDWMQDRMQRLGEIRDHPIRDISESMQLNLSPIQETSKENRSGCTTSSSSGNMTSTRGGATISGVSMFTSSRSVSGGQRSTSSYRFTQN</sequence>
<feature type="compositionally biased region" description="Polar residues" evidence="2">
    <location>
        <begin position="1030"/>
        <end position="1056"/>
    </location>
</feature>
<dbReference type="GO" id="GO:0005634">
    <property type="term" value="C:nucleus"/>
    <property type="evidence" value="ECO:0007669"/>
    <property type="project" value="TreeGrafter"/>
</dbReference>
<feature type="compositionally biased region" description="Polar residues" evidence="2">
    <location>
        <begin position="263"/>
        <end position="275"/>
    </location>
</feature>
<dbReference type="PROSITE" id="PS51489">
    <property type="entry name" value="BUB1_N"/>
    <property type="match status" value="1"/>
</dbReference>
<dbReference type="GO" id="GO:0051754">
    <property type="term" value="P:meiotic sister chromatid cohesion, centromeric"/>
    <property type="evidence" value="ECO:0007669"/>
    <property type="project" value="TreeGrafter"/>
</dbReference>
<dbReference type="OrthoDB" id="248495at2759"/>
<dbReference type="STRING" id="158441.A0A226EUK8"/>
<feature type="region of interest" description="Disordered" evidence="2">
    <location>
        <begin position="995"/>
        <end position="1056"/>
    </location>
</feature>
<evidence type="ECO:0000259" key="3">
    <source>
        <dbReference type="PROSITE" id="PS51489"/>
    </source>
</evidence>
<dbReference type="InterPro" id="IPR015661">
    <property type="entry name" value="Bub1/Mad3"/>
</dbReference>